<name>A0A811RJ76_9POAL</name>
<dbReference type="SUPFAM" id="SSF52540">
    <property type="entry name" value="P-loop containing nucleoside triphosphate hydrolases"/>
    <property type="match status" value="1"/>
</dbReference>
<dbReference type="Proteomes" id="UP000604825">
    <property type="component" value="Unassembled WGS sequence"/>
</dbReference>
<evidence type="ECO:0000256" key="2">
    <source>
        <dbReference type="ARBA" id="ARBA00022821"/>
    </source>
</evidence>
<dbReference type="InterPro" id="IPR027417">
    <property type="entry name" value="P-loop_NTPase"/>
</dbReference>
<reference evidence="5" key="1">
    <citation type="submission" date="2020-10" db="EMBL/GenBank/DDBJ databases">
        <authorList>
            <person name="Han B."/>
            <person name="Lu T."/>
            <person name="Zhao Q."/>
            <person name="Huang X."/>
            <person name="Zhao Y."/>
        </authorList>
    </citation>
    <scope>NUCLEOTIDE SEQUENCE</scope>
</reference>
<dbReference type="SUPFAM" id="SSF52058">
    <property type="entry name" value="L domain-like"/>
    <property type="match status" value="1"/>
</dbReference>
<dbReference type="Pfam" id="PF23559">
    <property type="entry name" value="WHD_DRP"/>
    <property type="match status" value="1"/>
</dbReference>
<dbReference type="InterPro" id="IPR036388">
    <property type="entry name" value="WH-like_DNA-bd_sf"/>
</dbReference>
<keyword evidence="6" id="KW-1185">Reference proteome</keyword>
<dbReference type="GO" id="GO:0042742">
    <property type="term" value="P:defense response to bacterium"/>
    <property type="evidence" value="ECO:0007669"/>
    <property type="project" value="UniProtKB-ARBA"/>
</dbReference>
<dbReference type="Gene3D" id="3.80.10.10">
    <property type="entry name" value="Ribonuclease Inhibitor"/>
    <property type="match status" value="1"/>
</dbReference>
<dbReference type="PANTHER" id="PTHR23155">
    <property type="entry name" value="DISEASE RESISTANCE PROTEIN RP"/>
    <property type="match status" value="1"/>
</dbReference>
<organism evidence="5 6">
    <name type="scientific">Miscanthus lutarioriparius</name>
    <dbReference type="NCBI Taxonomy" id="422564"/>
    <lineage>
        <taxon>Eukaryota</taxon>
        <taxon>Viridiplantae</taxon>
        <taxon>Streptophyta</taxon>
        <taxon>Embryophyta</taxon>
        <taxon>Tracheophyta</taxon>
        <taxon>Spermatophyta</taxon>
        <taxon>Magnoliopsida</taxon>
        <taxon>Liliopsida</taxon>
        <taxon>Poales</taxon>
        <taxon>Poaceae</taxon>
        <taxon>PACMAD clade</taxon>
        <taxon>Panicoideae</taxon>
        <taxon>Andropogonodae</taxon>
        <taxon>Andropogoneae</taxon>
        <taxon>Saccharinae</taxon>
        <taxon>Miscanthus</taxon>
    </lineage>
</organism>
<dbReference type="PANTHER" id="PTHR23155:SF949">
    <property type="entry name" value="OS01G0781200 PROTEIN"/>
    <property type="match status" value="1"/>
</dbReference>
<dbReference type="Pfam" id="PF25019">
    <property type="entry name" value="LRR_R13L1-DRL21"/>
    <property type="match status" value="1"/>
</dbReference>
<gene>
    <name evidence="5" type="ORF">NCGR_LOCUS53299</name>
</gene>
<keyword evidence="1" id="KW-0677">Repeat</keyword>
<dbReference type="FunFam" id="1.10.10.10:FF:000322">
    <property type="entry name" value="Probable disease resistance protein At1g63360"/>
    <property type="match status" value="1"/>
</dbReference>
<dbReference type="InterPro" id="IPR058922">
    <property type="entry name" value="WHD_DRP"/>
</dbReference>
<dbReference type="EMBL" id="CAJGYO010000015">
    <property type="protein sequence ID" value="CAD6270003.1"/>
    <property type="molecule type" value="Genomic_DNA"/>
</dbReference>
<dbReference type="AlphaFoldDB" id="A0A811RJ76"/>
<dbReference type="InterPro" id="IPR056789">
    <property type="entry name" value="LRR_R13L1-DRL21"/>
</dbReference>
<dbReference type="InterPro" id="IPR044974">
    <property type="entry name" value="Disease_R_plants"/>
</dbReference>
<protein>
    <recommendedName>
        <fullName evidence="7">NB-ARC domain-containing protein</fullName>
    </recommendedName>
</protein>
<evidence type="ECO:0000313" key="6">
    <source>
        <dbReference type="Proteomes" id="UP000604825"/>
    </source>
</evidence>
<dbReference type="GO" id="GO:0009626">
    <property type="term" value="P:plant-type hypersensitive response"/>
    <property type="evidence" value="ECO:0007669"/>
    <property type="project" value="UniProtKB-ARBA"/>
</dbReference>
<dbReference type="GO" id="GO:0002758">
    <property type="term" value="P:innate immune response-activating signaling pathway"/>
    <property type="evidence" value="ECO:0007669"/>
    <property type="project" value="UniProtKB-ARBA"/>
</dbReference>
<dbReference type="OrthoDB" id="785704at2759"/>
<evidence type="ECO:0008006" key="7">
    <source>
        <dbReference type="Google" id="ProtNLM"/>
    </source>
</evidence>
<feature type="domain" description="R13L1/DRL21-like LRR repeat region" evidence="4">
    <location>
        <begin position="485"/>
        <end position="613"/>
    </location>
</feature>
<sequence>MARAPHGKYTAEDLLDEHEYSVLRHKAKNGNDDRSPAGVRAKVLKPLRAATSRMSNLLPGNRELLRQLNELKSILAKVKDFRQLLGLPALGGIRDVPTAAVPLTTSLPPPKVFGRDSDRNHIIDLLTNKDNSAGYSGVAIVAHGGAEIRDEHLRAELDGIAEKIAKQLGQSPLAAQVLGSQLSRNKDLTTWKDALKIRNLSGPRRALLWSYEKLDPRHQRCFLYCSLFPKGHKYSVEESLYLWIAEGLVDSRNQDKRMDDIGREYINEMVSRSFFQTSESLYGTRLYAVHDLLHDLAEELSREDCFRLEDDNVTEIACAIRHLSVRVESMKKHKQSICKIQNLRTVICIDPLVDNVSDIFHEVLQNLKKLRVLYLCSYDGRKLPQSVADLKHLRYLNLIRTSISELPGSLSTLSHLQILLFNFKVKSLPDKICNLSNLQHLGAYLDEYYGYPVEEGAPPIPYMGKLISLQELQKFSVRRLKGYGLGQLRDINNLGGILSITNLENATGKVEALESKLHQKRHLEGLRLNWSFDNDLRGEDSSHLDVLEGLMPPPGLKFLLIWGYKSSAYPSWLLNGSYFDNLNRFCLYNCSSLQYLPPNAELLRHCSHLSLRHVPNLKTLPCLPRHLEFLQIAECTLLMFVCNDKLEQHDEKESMMKTDNLASRLALIWELDSGSSSRIKKQYWKSIHI</sequence>
<dbReference type="InterPro" id="IPR032675">
    <property type="entry name" value="LRR_dom_sf"/>
</dbReference>
<keyword evidence="2" id="KW-0611">Plant defense</keyword>
<feature type="domain" description="Disease resistance protein winged helix" evidence="3">
    <location>
        <begin position="227"/>
        <end position="297"/>
    </location>
</feature>
<evidence type="ECO:0000256" key="1">
    <source>
        <dbReference type="ARBA" id="ARBA00022737"/>
    </source>
</evidence>
<proteinExistence type="predicted"/>
<evidence type="ECO:0000259" key="3">
    <source>
        <dbReference type="Pfam" id="PF23559"/>
    </source>
</evidence>
<evidence type="ECO:0000259" key="4">
    <source>
        <dbReference type="Pfam" id="PF25019"/>
    </source>
</evidence>
<accession>A0A811RJ76</accession>
<dbReference type="Gene3D" id="1.10.10.10">
    <property type="entry name" value="Winged helix-like DNA-binding domain superfamily/Winged helix DNA-binding domain"/>
    <property type="match status" value="1"/>
</dbReference>
<evidence type="ECO:0000313" key="5">
    <source>
        <dbReference type="EMBL" id="CAD6270003.1"/>
    </source>
</evidence>
<comment type="caution">
    <text evidence="5">The sequence shown here is derived from an EMBL/GenBank/DDBJ whole genome shotgun (WGS) entry which is preliminary data.</text>
</comment>